<dbReference type="Pfam" id="PF01553">
    <property type="entry name" value="Acyltransferase"/>
    <property type="match status" value="1"/>
</dbReference>
<protein>
    <recommendedName>
        <fullName evidence="1">Phospholipid/glycerol acyltransferase domain-containing protein</fullName>
    </recommendedName>
</protein>
<dbReference type="GO" id="GO:0016746">
    <property type="term" value="F:acyltransferase activity"/>
    <property type="evidence" value="ECO:0007669"/>
    <property type="project" value="InterPro"/>
</dbReference>
<feature type="domain" description="Phospholipid/glycerol acyltransferase" evidence="1">
    <location>
        <begin position="164"/>
        <end position="222"/>
    </location>
</feature>
<reference evidence="3" key="1">
    <citation type="submission" date="2017-09" db="EMBL/GenBank/DDBJ databases">
        <title>Depth-based differentiation of microbial function through sediment-hosted aquifers and enrichment of novel symbionts in the deep terrestrial subsurface.</title>
        <authorList>
            <person name="Probst A.J."/>
            <person name="Ladd B."/>
            <person name="Jarett J.K."/>
            <person name="Geller-Mcgrath D.E."/>
            <person name="Sieber C.M.K."/>
            <person name="Emerson J.B."/>
            <person name="Anantharaman K."/>
            <person name="Thomas B.C."/>
            <person name="Malmstrom R."/>
            <person name="Stieglmeier M."/>
            <person name="Klingl A."/>
            <person name="Woyke T."/>
            <person name="Ryan C.M."/>
            <person name="Banfield J.F."/>
        </authorList>
    </citation>
    <scope>NUCLEOTIDE SEQUENCE [LARGE SCALE GENOMIC DNA]</scope>
</reference>
<sequence>MTPPTYIMHEDKREQLRQVTQKAYHAYYSCINASQPILDIYNTLLEEYEKISPIIITYESPVIQNALAMYSNILLVTNHLPTPHLVDIRDERFLEELGLYPNMRIHEWYDPNEFRYYPLVKVLAATHTHHVITGTKPDLLGKIATLRNDIKVPLGPLSGRTAYVIKEIKTYIETTNKNAFIIFPEGRDTEGFLDQYHYYMFDLKKGFAAIAKELNLPILPISGAFNYETFEQHLFIHNIITPKEVSHSTIEELFQQMKKSFTYGIPKALPRVKVTWISEQ</sequence>
<comment type="caution">
    <text evidence="2">The sequence shown here is derived from an EMBL/GenBank/DDBJ whole genome shotgun (WGS) entry which is preliminary data.</text>
</comment>
<accession>A0A2M7TFC0</accession>
<organism evidence="2 3">
    <name type="scientific">candidate division WWE3 bacterium CG_4_10_14_0_2_um_filter_41_14</name>
    <dbReference type="NCBI Taxonomy" id="1975072"/>
    <lineage>
        <taxon>Bacteria</taxon>
        <taxon>Katanobacteria</taxon>
    </lineage>
</organism>
<dbReference type="Proteomes" id="UP000228920">
    <property type="component" value="Unassembled WGS sequence"/>
</dbReference>
<evidence type="ECO:0000313" key="2">
    <source>
        <dbReference type="EMBL" id="PIZ44087.1"/>
    </source>
</evidence>
<dbReference type="InterPro" id="IPR002123">
    <property type="entry name" value="Plipid/glycerol_acylTrfase"/>
</dbReference>
<gene>
    <name evidence="2" type="ORF">COY32_07225</name>
</gene>
<name>A0A2M7TFC0_UNCKA</name>
<dbReference type="EMBL" id="PFNL01000197">
    <property type="protein sequence ID" value="PIZ44087.1"/>
    <property type="molecule type" value="Genomic_DNA"/>
</dbReference>
<proteinExistence type="predicted"/>
<evidence type="ECO:0000259" key="1">
    <source>
        <dbReference type="Pfam" id="PF01553"/>
    </source>
</evidence>
<dbReference type="AlphaFoldDB" id="A0A2M7TFC0"/>
<evidence type="ECO:0000313" key="3">
    <source>
        <dbReference type="Proteomes" id="UP000228920"/>
    </source>
</evidence>